<dbReference type="Gene3D" id="1.10.1410.10">
    <property type="match status" value="1"/>
</dbReference>
<organism evidence="8">
    <name type="scientific">Gongylonema pulchrum</name>
    <dbReference type="NCBI Taxonomy" id="637853"/>
    <lineage>
        <taxon>Eukaryota</taxon>
        <taxon>Metazoa</taxon>
        <taxon>Ecdysozoa</taxon>
        <taxon>Nematoda</taxon>
        <taxon>Chromadorea</taxon>
        <taxon>Rhabditida</taxon>
        <taxon>Spirurina</taxon>
        <taxon>Spiruromorpha</taxon>
        <taxon>Spiruroidea</taxon>
        <taxon>Gongylonematidae</taxon>
        <taxon>Gongylonema</taxon>
    </lineage>
</organism>
<dbReference type="PANTHER" id="PTHR12271">
    <property type="entry name" value="POLY A POLYMERASE CID PAP -RELATED"/>
    <property type="match status" value="1"/>
</dbReference>
<accession>A0A183E185</accession>
<keyword evidence="2" id="KW-0479">Metal-binding</keyword>
<dbReference type="SUPFAM" id="SSF81631">
    <property type="entry name" value="PAP/OAS1 substrate-binding domain"/>
    <property type="match status" value="1"/>
</dbReference>
<comment type="similarity">
    <text evidence="4">Belongs to the DNA polymerase type-B-like family. GLD2 subfamily.</text>
</comment>
<name>A0A183E185_9BILA</name>
<dbReference type="PANTHER" id="PTHR12271:SF40">
    <property type="entry name" value="POLY(A) RNA POLYMERASE GLD2"/>
    <property type="match status" value="1"/>
</dbReference>
<dbReference type="GO" id="GO:0031123">
    <property type="term" value="P:RNA 3'-end processing"/>
    <property type="evidence" value="ECO:0007669"/>
    <property type="project" value="TreeGrafter"/>
</dbReference>
<evidence type="ECO:0000256" key="2">
    <source>
        <dbReference type="ARBA" id="ARBA00022723"/>
    </source>
</evidence>
<reference evidence="8" key="1">
    <citation type="submission" date="2016-06" db="UniProtKB">
        <authorList>
            <consortium name="WormBaseParasite"/>
        </authorList>
    </citation>
    <scope>IDENTIFICATION</scope>
</reference>
<proteinExistence type="inferred from homology"/>
<dbReference type="Proteomes" id="UP000271098">
    <property type="component" value="Unassembled WGS sequence"/>
</dbReference>
<evidence type="ECO:0000313" key="8">
    <source>
        <dbReference type="WBParaSite" id="GPUH_0001474501-mRNA-1"/>
    </source>
</evidence>
<evidence type="ECO:0000256" key="4">
    <source>
        <dbReference type="ARBA" id="ARBA00038491"/>
    </source>
</evidence>
<evidence type="ECO:0000313" key="6">
    <source>
        <dbReference type="EMBL" id="VDN24666.1"/>
    </source>
</evidence>
<feature type="domain" description="PAP-associated" evidence="5">
    <location>
        <begin position="55"/>
        <end position="92"/>
    </location>
</feature>
<dbReference type="WBParaSite" id="GPUH_0001474501-mRNA-1">
    <property type="protein sequence ID" value="GPUH_0001474501-mRNA-1"/>
    <property type="gene ID" value="GPUH_0001474501"/>
</dbReference>
<dbReference type="OrthoDB" id="2274644at2759"/>
<dbReference type="AlphaFoldDB" id="A0A183E185"/>
<sequence length="142" mass="16446">MVLHFLQCGTMPPVLPNLQHLYPDTFSARRSVESLELFRELPHPLPAREINMDTVGELLIAFFAYYRNFDFATKAISISRARVFDRFRYFHTFSLGFSEKPFHLVLTYLLNQRKYKTRGNAGADVNSSHGSSLTQLVLQQLF</sequence>
<protein>
    <submittedName>
        <fullName evidence="8">PAP-associated domain-containing protein</fullName>
    </submittedName>
</protein>
<dbReference type="Pfam" id="PF03828">
    <property type="entry name" value="PAP_assoc"/>
    <property type="match status" value="1"/>
</dbReference>
<reference evidence="6 7" key="2">
    <citation type="submission" date="2018-11" db="EMBL/GenBank/DDBJ databases">
        <authorList>
            <consortium name="Pathogen Informatics"/>
        </authorList>
    </citation>
    <scope>NUCLEOTIDE SEQUENCE [LARGE SCALE GENOMIC DNA]</scope>
</reference>
<evidence type="ECO:0000256" key="3">
    <source>
        <dbReference type="ARBA" id="ARBA00022842"/>
    </source>
</evidence>
<dbReference type="InterPro" id="IPR002058">
    <property type="entry name" value="PAP_assoc"/>
</dbReference>
<dbReference type="GO" id="GO:0046872">
    <property type="term" value="F:metal ion binding"/>
    <property type="evidence" value="ECO:0007669"/>
    <property type="project" value="UniProtKB-KW"/>
</dbReference>
<keyword evidence="3" id="KW-0460">Magnesium</keyword>
<evidence type="ECO:0000256" key="1">
    <source>
        <dbReference type="ARBA" id="ARBA00022679"/>
    </source>
</evidence>
<keyword evidence="1" id="KW-0808">Transferase</keyword>
<gene>
    <name evidence="6" type="ORF">GPUH_LOCUS14726</name>
</gene>
<keyword evidence="7" id="KW-1185">Reference proteome</keyword>
<dbReference type="GO" id="GO:1990817">
    <property type="term" value="F:poly(A) RNA polymerase activity"/>
    <property type="evidence" value="ECO:0007669"/>
    <property type="project" value="TreeGrafter"/>
</dbReference>
<evidence type="ECO:0000259" key="5">
    <source>
        <dbReference type="Pfam" id="PF03828"/>
    </source>
</evidence>
<dbReference type="EMBL" id="UYRT01081586">
    <property type="protein sequence ID" value="VDN24666.1"/>
    <property type="molecule type" value="Genomic_DNA"/>
</dbReference>
<evidence type="ECO:0000313" key="7">
    <source>
        <dbReference type="Proteomes" id="UP000271098"/>
    </source>
</evidence>